<dbReference type="PROSITE" id="PS01124">
    <property type="entry name" value="HTH_ARAC_FAMILY_2"/>
    <property type="match status" value="1"/>
</dbReference>
<dbReference type="GO" id="GO:0003700">
    <property type="term" value="F:DNA-binding transcription factor activity"/>
    <property type="evidence" value="ECO:0007669"/>
    <property type="project" value="InterPro"/>
</dbReference>
<dbReference type="InterPro" id="IPR053142">
    <property type="entry name" value="PchR_regulatory_protein"/>
</dbReference>
<keyword evidence="6" id="KW-1185">Reference proteome</keyword>
<dbReference type="InterPro" id="IPR018062">
    <property type="entry name" value="HTH_AraC-typ_CS"/>
</dbReference>
<evidence type="ECO:0000313" key="6">
    <source>
        <dbReference type="Proteomes" id="UP000614460"/>
    </source>
</evidence>
<evidence type="ECO:0000256" key="1">
    <source>
        <dbReference type="ARBA" id="ARBA00023015"/>
    </source>
</evidence>
<evidence type="ECO:0000259" key="4">
    <source>
        <dbReference type="PROSITE" id="PS01124"/>
    </source>
</evidence>
<dbReference type="Proteomes" id="UP000614460">
    <property type="component" value="Unassembled WGS sequence"/>
</dbReference>
<keyword evidence="1" id="KW-0805">Transcription regulation</keyword>
<dbReference type="EMBL" id="BMKM01000002">
    <property type="protein sequence ID" value="GGE15150.1"/>
    <property type="molecule type" value="Genomic_DNA"/>
</dbReference>
<gene>
    <name evidence="5" type="ORF">GCM10011516_11210</name>
</gene>
<reference evidence="5" key="2">
    <citation type="submission" date="2020-09" db="EMBL/GenBank/DDBJ databases">
        <authorList>
            <person name="Sun Q."/>
            <person name="Zhou Y."/>
        </authorList>
    </citation>
    <scope>NUCLEOTIDE SEQUENCE</scope>
    <source>
        <strain evidence="5">CGMCC 1.15966</strain>
    </source>
</reference>
<sequence length="296" mass="35233">MELNIPYINPRAYLNSLTQNYNFIENSAWNSVQIVTPDEIASGGLLLFIRNDFHFIRGKWNFKESTHFISNDTVGEKGMVDLRIDKPGQLRSASIQGDKQFEWDITEVDGFRFFIPEKYFSIKNQHVSECFRIFCEHPNIQNLQKQIIQISPMDLEKSMLLESKMLEFLFYWLEFQKTFEIDQHFEKLSDKTRAIVQNARDIIHENLQQTITIKEICRKVGINEFDLKKNFKKMYGLPIHQYLIKEKLEQSRHMIIHTDLPISEICNLYGYNNRGHYANLYRRFFGVSPLQDRMKQ</sequence>
<evidence type="ECO:0000313" key="5">
    <source>
        <dbReference type="EMBL" id="GGE15150.1"/>
    </source>
</evidence>
<comment type="caution">
    <text evidence="5">The sequence shown here is derived from an EMBL/GenBank/DDBJ whole genome shotgun (WGS) entry which is preliminary data.</text>
</comment>
<dbReference type="Pfam" id="PF12833">
    <property type="entry name" value="HTH_18"/>
    <property type="match status" value="1"/>
</dbReference>
<proteinExistence type="predicted"/>
<dbReference type="GO" id="GO:0043565">
    <property type="term" value="F:sequence-specific DNA binding"/>
    <property type="evidence" value="ECO:0007669"/>
    <property type="project" value="InterPro"/>
</dbReference>
<dbReference type="PANTHER" id="PTHR47893:SF1">
    <property type="entry name" value="REGULATORY PROTEIN PCHR"/>
    <property type="match status" value="1"/>
</dbReference>
<evidence type="ECO:0000256" key="2">
    <source>
        <dbReference type="ARBA" id="ARBA00023125"/>
    </source>
</evidence>
<organism evidence="5 6">
    <name type="scientific">Sphingobacterium cellulitidis</name>
    <dbReference type="NCBI Taxonomy" id="1768011"/>
    <lineage>
        <taxon>Bacteria</taxon>
        <taxon>Pseudomonadati</taxon>
        <taxon>Bacteroidota</taxon>
        <taxon>Sphingobacteriia</taxon>
        <taxon>Sphingobacteriales</taxon>
        <taxon>Sphingobacteriaceae</taxon>
        <taxon>Sphingobacterium</taxon>
    </lineage>
</organism>
<feature type="domain" description="HTH araC/xylS-type" evidence="4">
    <location>
        <begin position="197"/>
        <end position="295"/>
    </location>
</feature>
<reference evidence="5" key="1">
    <citation type="journal article" date="2014" name="Int. J. Syst. Evol. Microbiol.">
        <title>Complete genome sequence of Corynebacterium casei LMG S-19264T (=DSM 44701T), isolated from a smear-ripened cheese.</title>
        <authorList>
            <consortium name="US DOE Joint Genome Institute (JGI-PGF)"/>
            <person name="Walter F."/>
            <person name="Albersmeier A."/>
            <person name="Kalinowski J."/>
            <person name="Ruckert C."/>
        </authorList>
    </citation>
    <scope>NUCLEOTIDE SEQUENCE</scope>
    <source>
        <strain evidence="5">CGMCC 1.15966</strain>
    </source>
</reference>
<dbReference type="RefSeq" id="WP_182498855.1">
    <property type="nucleotide sequence ID" value="NZ_BMKM01000002.1"/>
</dbReference>
<name>A0A8H9G179_9SPHI</name>
<dbReference type="AlphaFoldDB" id="A0A8H9G179"/>
<dbReference type="PANTHER" id="PTHR47893">
    <property type="entry name" value="REGULATORY PROTEIN PCHR"/>
    <property type="match status" value="1"/>
</dbReference>
<dbReference type="PROSITE" id="PS00041">
    <property type="entry name" value="HTH_ARAC_FAMILY_1"/>
    <property type="match status" value="1"/>
</dbReference>
<dbReference type="Gene3D" id="1.10.10.60">
    <property type="entry name" value="Homeodomain-like"/>
    <property type="match status" value="2"/>
</dbReference>
<dbReference type="InterPro" id="IPR009057">
    <property type="entry name" value="Homeodomain-like_sf"/>
</dbReference>
<keyword evidence="3" id="KW-0804">Transcription</keyword>
<dbReference type="SUPFAM" id="SSF46689">
    <property type="entry name" value="Homeodomain-like"/>
    <property type="match status" value="2"/>
</dbReference>
<accession>A0A8H9G179</accession>
<evidence type="ECO:0000256" key="3">
    <source>
        <dbReference type="ARBA" id="ARBA00023163"/>
    </source>
</evidence>
<protein>
    <recommendedName>
        <fullName evidence="4">HTH araC/xylS-type domain-containing protein</fullName>
    </recommendedName>
</protein>
<dbReference type="InterPro" id="IPR018060">
    <property type="entry name" value="HTH_AraC"/>
</dbReference>
<keyword evidence="2" id="KW-0238">DNA-binding</keyword>
<dbReference type="SMART" id="SM00342">
    <property type="entry name" value="HTH_ARAC"/>
    <property type="match status" value="1"/>
</dbReference>